<dbReference type="InterPro" id="IPR036397">
    <property type="entry name" value="RNaseH_sf"/>
</dbReference>
<accession>A0ABQ8S9U3</accession>
<dbReference type="Proteomes" id="UP001148838">
    <property type="component" value="Unassembled WGS sequence"/>
</dbReference>
<gene>
    <name evidence="1" type="ORF">ANN_19400</name>
</gene>
<dbReference type="EMBL" id="JAJSOF020000031">
    <property type="protein sequence ID" value="KAJ4430809.1"/>
    <property type="molecule type" value="Genomic_DNA"/>
</dbReference>
<reference evidence="1 2" key="1">
    <citation type="journal article" date="2022" name="Allergy">
        <title>Genome assembly and annotation of Periplaneta americana reveal a comprehensive cockroach allergen profile.</title>
        <authorList>
            <person name="Wang L."/>
            <person name="Xiong Q."/>
            <person name="Saelim N."/>
            <person name="Wang L."/>
            <person name="Nong W."/>
            <person name="Wan A.T."/>
            <person name="Shi M."/>
            <person name="Liu X."/>
            <person name="Cao Q."/>
            <person name="Hui J.H.L."/>
            <person name="Sookrung N."/>
            <person name="Leung T.F."/>
            <person name="Tungtrongchitr A."/>
            <person name="Tsui S.K.W."/>
        </authorList>
    </citation>
    <scope>NUCLEOTIDE SEQUENCE [LARGE SCALE GENOMIC DNA]</scope>
    <source>
        <strain evidence="1">PWHHKU_190912</strain>
    </source>
</reference>
<organism evidence="1 2">
    <name type="scientific">Periplaneta americana</name>
    <name type="common">American cockroach</name>
    <name type="synonym">Blatta americana</name>
    <dbReference type="NCBI Taxonomy" id="6978"/>
    <lineage>
        <taxon>Eukaryota</taxon>
        <taxon>Metazoa</taxon>
        <taxon>Ecdysozoa</taxon>
        <taxon>Arthropoda</taxon>
        <taxon>Hexapoda</taxon>
        <taxon>Insecta</taxon>
        <taxon>Pterygota</taxon>
        <taxon>Neoptera</taxon>
        <taxon>Polyneoptera</taxon>
        <taxon>Dictyoptera</taxon>
        <taxon>Blattodea</taxon>
        <taxon>Blattoidea</taxon>
        <taxon>Blattidae</taxon>
        <taxon>Blattinae</taxon>
        <taxon>Periplaneta</taxon>
    </lineage>
</organism>
<proteinExistence type="predicted"/>
<evidence type="ECO:0000313" key="2">
    <source>
        <dbReference type="Proteomes" id="UP001148838"/>
    </source>
</evidence>
<comment type="caution">
    <text evidence="1">The sequence shown here is derived from an EMBL/GenBank/DDBJ whole genome shotgun (WGS) entry which is preliminary data.</text>
</comment>
<evidence type="ECO:0008006" key="3">
    <source>
        <dbReference type="Google" id="ProtNLM"/>
    </source>
</evidence>
<name>A0ABQ8S9U3_PERAM</name>
<keyword evidence="2" id="KW-1185">Reference proteome</keyword>
<protein>
    <recommendedName>
        <fullName evidence="3">Tc1-like transposase DDE domain-containing protein</fullName>
    </recommendedName>
</protein>
<evidence type="ECO:0000313" key="1">
    <source>
        <dbReference type="EMBL" id="KAJ4430809.1"/>
    </source>
</evidence>
<sequence>MAWPARSPDINPIEHVWGLLGKQVRSRSNLQQLRNVLSKEWNRIDQTDIQNLIEGLNRRMFPIMKTLLCQFLQITFVEEEEEEEEEEENGAISNNGYDNIETRRAFQKIRQVNVSERTVRGRLDDCGLIPEDQLKAQNCSSNIMLNDYVLLTIMPVGTWGSGDECSSQMNRDLVYRWT</sequence>
<dbReference type="Gene3D" id="3.30.420.10">
    <property type="entry name" value="Ribonuclease H-like superfamily/Ribonuclease H"/>
    <property type="match status" value="1"/>
</dbReference>